<dbReference type="BioCyc" id="CNIT1237085:G1324-13-MONOMER"/>
<dbReference type="GeneID" id="13796189"/>
<evidence type="ECO:0000313" key="1">
    <source>
        <dbReference type="EMBL" id="AFU56963.1"/>
    </source>
</evidence>
<accession>K0IDS3</accession>
<protein>
    <submittedName>
        <fullName evidence="1">Uncharacterized protein</fullName>
    </submittedName>
</protein>
<dbReference type="KEGG" id="nga:Ngar_c00130"/>
<name>K0IDS3_NITGG</name>
<organism evidence="1 2">
    <name type="scientific">Nitrososphaera gargensis (strain Ga9.2)</name>
    <dbReference type="NCBI Taxonomy" id="1237085"/>
    <lineage>
        <taxon>Archaea</taxon>
        <taxon>Nitrososphaerota</taxon>
        <taxon>Nitrososphaeria</taxon>
        <taxon>Nitrososphaerales</taxon>
        <taxon>Nitrososphaeraceae</taxon>
        <taxon>Nitrososphaera</taxon>
    </lineage>
</organism>
<dbReference type="EMBL" id="CP002408">
    <property type="protein sequence ID" value="AFU56963.1"/>
    <property type="molecule type" value="Genomic_DNA"/>
</dbReference>
<evidence type="ECO:0000313" key="2">
    <source>
        <dbReference type="Proteomes" id="UP000008037"/>
    </source>
</evidence>
<reference evidence="1 2" key="1">
    <citation type="journal article" date="2012" name="Environ. Microbiol.">
        <title>The genome of the ammonia-oxidizing Candidatus Nitrososphaera gargensis: insights into metabolic versatility and environmental adaptations.</title>
        <authorList>
            <person name="Spang A."/>
            <person name="Poehlein A."/>
            <person name="Offre P."/>
            <person name="Zumbragel S."/>
            <person name="Haider S."/>
            <person name="Rychlik N."/>
            <person name="Nowka B."/>
            <person name="Schmeisser C."/>
            <person name="Lebedeva E.V."/>
            <person name="Rattei T."/>
            <person name="Bohm C."/>
            <person name="Schmid M."/>
            <person name="Galushko A."/>
            <person name="Hatzenpichler R."/>
            <person name="Weinmaier T."/>
            <person name="Daniel R."/>
            <person name="Schleper C."/>
            <person name="Spieck E."/>
            <person name="Streit W."/>
            <person name="Wagner M."/>
        </authorList>
    </citation>
    <scope>NUCLEOTIDE SEQUENCE [LARGE SCALE GENOMIC DNA]</scope>
    <source>
        <strain evidence="2">Ga9.2</strain>
    </source>
</reference>
<dbReference type="AlphaFoldDB" id="K0IDS3"/>
<dbReference type="InParanoid" id="K0IDS3"/>
<sequence length="78" mass="9215">MYDPDDPELQTMASGIINAVKRYSIPYERLTGQEIWEELQRKGYRFPVSGRRIDFLYESARWFDALDLAIKKLKSEAQ</sequence>
<gene>
    <name evidence="1" type="ordered locus">Ngar_c00130</name>
</gene>
<dbReference type="PATRIC" id="fig|1237085.11.peg.14"/>
<dbReference type="STRING" id="1237085.Ngar_c00130"/>
<keyword evidence="2" id="KW-1185">Reference proteome</keyword>
<dbReference type="Proteomes" id="UP000008037">
    <property type="component" value="Chromosome"/>
</dbReference>
<dbReference type="RefSeq" id="WP_015017536.1">
    <property type="nucleotide sequence ID" value="NC_018719.1"/>
</dbReference>
<dbReference type="HOGENOM" id="CLU_2613744_0_0_2"/>
<proteinExistence type="predicted"/>